<accession>A0ABQ1QQ31</accession>
<dbReference type="EMBL" id="BMGI01000003">
    <property type="protein sequence ID" value="GGD35231.1"/>
    <property type="molecule type" value="Genomic_DNA"/>
</dbReference>
<protein>
    <recommendedName>
        <fullName evidence="3">Type IV secretion system coupling protein TraD DNA-binding domain-containing protein</fullName>
    </recommendedName>
</protein>
<evidence type="ECO:0000313" key="1">
    <source>
        <dbReference type="EMBL" id="GGD35231.1"/>
    </source>
</evidence>
<dbReference type="CDD" id="cd01127">
    <property type="entry name" value="TrwB_TraG_TraD_VirD4"/>
    <property type="match status" value="1"/>
</dbReference>
<evidence type="ECO:0008006" key="3">
    <source>
        <dbReference type="Google" id="ProtNLM"/>
    </source>
</evidence>
<comment type="caution">
    <text evidence="1">The sequence shown here is derived from an EMBL/GenBank/DDBJ whole genome shotgun (WGS) entry which is preliminary data.</text>
</comment>
<reference evidence="2" key="1">
    <citation type="journal article" date="2019" name="Int. J. Syst. Evol. Microbiol.">
        <title>The Global Catalogue of Microorganisms (GCM) 10K type strain sequencing project: providing services to taxonomists for standard genome sequencing and annotation.</title>
        <authorList>
            <consortium name="The Broad Institute Genomics Platform"/>
            <consortium name="The Broad Institute Genome Sequencing Center for Infectious Disease"/>
            <person name="Wu L."/>
            <person name="Ma J."/>
        </authorList>
    </citation>
    <scope>NUCLEOTIDE SEQUENCE [LARGE SCALE GENOMIC DNA]</scope>
    <source>
        <strain evidence="2">CGMCC 1.12922</strain>
    </source>
</reference>
<sequence>MFPPPDHVTLLGQAYRHYGDFPFGIRLADRLMHLYVIGQTGTGKSTLLGNTARQDAGAGIGFCLVDPHGDLAKQLSQSLAIEHRYWDVADEDSPYGYNPLTPVAAQFRPLVASGFIEALKKQWADAWGARMEHLLRYAVLALLEQREADIRDIVRLYVDKDFRRAVVARVTDEQVYAFWTREFPNMNYQTAVDGVAPIANKLGAFLANPVVRKSICEPEEPLRFRRIMDEGGILIVNLAKGRLGTDTSNVLGGLIVASIMNAAFTRHNLPDEQRRPFMLYVDEFHSFTTSALAGMMSESRKYGLGLTLAHQHIVQTETDVFEAVLGNAGSLMVFRTGAQDAPTFERQLGTVAVPDLVNLPNYRAFVQLMVDGEPRKAFSATTFPPG</sequence>
<dbReference type="PANTHER" id="PTHR30121">
    <property type="entry name" value="UNCHARACTERIZED PROTEIN YJGR-RELATED"/>
    <property type="match status" value="1"/>
</dbReference>
<dbReference type="SUPFAM" id="SSF52540">
    <property type="entry name" value="P-loop containing nucleoside triphosphate hydrolases"/>
    <property type="match status" value="1"/>
</dbReference>
<dbReference type="InterPro" id="IPR051162">
    <property type="entry name" value="T4SS_component"/>
</dbReference>
<organism evidence="1 2">
    <name type="scientific">Sinisalibacter lacisalsi</name>
    <dbReference type="NCBI Taxonomy" id="1526570"/>
    <lineage>
        <taxon>Bacteria</taxon>
        <taxon>Pseudomonadati</taxon>
        <taxon>Pseudomonadota</taxon>
        <taxon>Alphaproteobacteria</taxon>
        <taxon>Rhodobacterales</taxon>
        <taxon>Roseobacteraceae</taxon>
        <taxon>Sinisalibacter</taxon>
    </lineage>
</organism>
<name>A0ABQ1QQ31_9RHOB</name>
<dbReference type="Proteomes" id="UP000617355">
    <property type="component" value="Unassembled WGS sequence"/>
</dbReference>
<dbReference type="RefSeq" id="WP_188527424.1">
    <property type="nucleotide sequence ID" value="NZ_BMGI01000003.1"/>
</dbReference>
<proteinExistence type="predicted"/>
<gene>
    <name evidence="1" type="ORF">GCM10011358_18990</name>
</gene>
<dbReference type="InterPro" id="IPR027417">
    <property type="entry name" value="P-loop_NTPase"/>
</dbReference>
<evidence type="ECO:0000313" key="2">
    <source>
        <dbReference type="Proteomes" id="UP000617355"/>
    </source>
</evidence>
<keyword evidence="2" id="KW-1185">Reference proteome</keyword>
<dbReference type="Gene3D" id="3.40.50.300">
    <property type="entry name" value="P-loop containing nucleotide triphosphate hydrolases"/>
    <property type="match status" value="2"/>
</dbReference>
<dbReference type="PANTHER" id="PTHR30121:SF11">
    <property type="entry name" value="AAA+ ATPASE DOMAIN-CONTAINING PROTEIN"/>
    <property type="match status" value="1"/>
</dbReference>